<dbReference type="InterPro" id="IPR036390">
    <property type="entry name" value="WH_DNA-bd_sf"/>
</dbReference>
<dbReference type="Gene3D" id="3.40.190.10">
    <property type="entry name" value="Periplasmic binding protein-like II"/>
    <property type="match status" value="2"/>
</dbReference>
<feature type="domain" description="HTH lysR-type" evidence="5">
    <location>
        <begin position="23"/>
        <end position="80"/>
    </location>
</feature>
<evidence type="ECO:0000256" key="2">
    <source>
        <dbReference type="ARBA" id="ARBA00023015"/>
    </source>
</evidence>
<evidence type="ECO:0000313" key="7">
    <source>
        <dbReference type="Proteomes" id="UP001589692"/>
    </source>
</evidence>
<dbReference type="SUPFAM" id="SSF53850">
    <property type="entry name" value="Periplasmic binding protein-like II"/>
    <property type="match status" value="1"/>
</dbReference>
<evidence type="ECO:0000259" key="5">
    <source>
        <dbReference type="PROSITE" id="PS50931"/>
    </source>
</evidence>
<keyword evidence="3" id="KW-0238">DNA-binding</keyword>
<dbReference type="SUPFAM" id="SSF46785">
    <property type="entry name" value="Winged helix' DNA-binding domain"/>
    <property type="match status" value="1"/>
</dbReference>
<comment type="caution">
    <text evidence="6">The sequence shown here is derived from an EMBL/GenBank/DDBJ whole genome shotgun (WGS) entry which is preliminary data.</text>
</comment>
<dbReference type="InterPro" id="IPR005119">
    <property type="entry name" value="LysR_subst-bd"/>
</dbReference>
<dbReference type="InterPro" id="IPR000847">
    <property type="entry name" value="LysR_HTH_N"/>
</dbReference>
<dbReference type="EMBL" id="JBHMAA010000018">
    <property type="protein sequence ID" value="MFB9950508.1"/>
    <property type="molecule type" value="Genomic_DNA"/>
</dbReference>
<reference evidence="6 7" key="1">
    <citation type="submission" date="2024-09" db="EMBL/GenBank/DDBJ databases">
        <authorList>
            <person name="Sun Q."/>
            <person name="Mori K."/>
        </authorList>
    </citation>
    <scope>NUCLEOTIDE SEQUENCE [LARGE SCALE GENOMIC DNA]</scope>
    <source>
        <strain evidence="6 7">TBRC 4938</strain>
    </source>
</reference>
<dbReference type="InterPro" id="IPR036388">
    <property type="entry name" value="WH-like_DNA-bd_sf"/>
</dbReference>
<keyword evidence="7" id="KW-1185">Reference proteome</keyword>
<organism evidence="6 7">
    <name type="scientific">Rhizobium puerariae</name>
    <dbReference type="NCBI Taxonomy" id="1585791"/>
    <lineage>
        <taxon>Bacteria</taxon>
        <taxon>Pseudomonadati</taxon>
        <taxon>Pseudomonadota</taxon>
        <taxon>Alphaproteobacteria</taxon>
        <taxon>Hyphomicrobiales</taxon>
        <taxon>Rhizobiaceae</taxon>
        <taxon>Rhizobium/Agrobacterium group</taxon>
        <taxon>Rhizobium</taxon>
    </lineage>
</organism>
<dbReference type="Pfam" id="PF03466">
    <property type="entry name" value="LysR_substrate"/>
    <property type="match status" value="1"/>
</dbReference>
<evidence type="ECO:0000313" key="6">
    <source>
        <dbReference type="EMBL" id="MFB9950508.1"/>
    </source>
</evidence>
<dbReference type="PANTHER" id="PTHR30346">
    <property type="entry name" value="TRANSCRIPTIONAL DUAL REGULATOR HCAR-RELATED"/>
    <property type="match status" value="1"/>
</dbReference>
<accession>A0ABV6AIR2</accession>
<evidence type="ECO:0000256" key="1">
    <source>
        <dbReference type="ARBA" id="ARBA00009437"/>
    </source>
</evidence>
<evidence type="ECO:0000256" key="3">
    <source>
        <dbReference type="ARBA" id="ARBA00023125"/>
    </source>
</evidence>
<comment type="similarity">
    <text evidence="1">Belongs to the LysR transcriptional regulatory family.</text>
</comment>
<keyword evidence="4" id="KW-0804">Transcription</keyword>
<protein>
    <submittedName>
        <fullName evidence="6">LysR family transcriptional regulator</fullName>
    </submittedName>
</protein>
<evidence type="ECO:0000256" key="4">
    <source>
        <dbReference type="ARBA" id="ARBA00023163"/>
    </source>
</evidence>
<keyword evidence="2" id="KW-0805">Transcription regulation</keyword>
<dbReference type="Gene3D" id="1.10.10.10">
    <property type="entry name" value="Winged helix-like DNA-binding domain superfamily/Winged helix DNA-binding domain"/>
    <property type="match status" value="1"/>
</dbReference>
<dbReference type="Proteomes" id="UP001589692">
    <property type="component" value="Unassembled WGS sequence"/>
</dbReference>
<sequence length="318" mass="35882">MDKFRPIYYLSRNDTQNISRNRMDIRHMRYFLAVAEELNFRQAAERLRISQPPLSMQIKAMEDEIGVALFERTQRSVRLTPAGEFLLPHVYEAVAKFDQTRDLAKLAARGEAGRLRVGFTASVPMRASFPATLRRFRELYPHVSQEIFHSSTEAQVDMLRSGALDVGFLRLPYHAEKDPNLATTNIWHDELRLYAAADSKWSRSGEMVSIEALANEAFVTFAARSGSFEHVSFLCSRAGFLPKVTQHARDGAAILGFVAAGVGIAILPDIYEHTGVSGIISRKLSAPDTRSFVVLAYRKSHYTNLVEQFERIAVEERG</sequence>
<dbReference type="PRINTS" id="PR00039">
    <property type="entry name" value="HTHLYSR"/>
</dbReference>
<dbReference type="PANTHER" id="PTHR30346:SF0">
    <property type="entry name" value="HCA OPERON TRANSCRIPTIONAL ACTIVATOR HCAR"/>
    <property type="match status" value="1"/>
</dbReference>
<proteinExistence type="inferred from homology"/>
<dbReference type="PROSITE" id="PS50931">
    <property type="entry name" value="HTH_LYSR"/>
    <property type="match status" value="1"/>
</dbReference>
<dbReference type="CDD" id="cd08414">
    <property type="entry name" value="PBP2_LTTR_aromatics_like"/>
    <property type="match status" value="1"/>
</dbReference>
<gene>
    <name evidence="6" type="ORF">ACFFP0_16760</name>
</gene>
<dbReference type="Pfam" id="PF00126">
    <property type="entry name" value="HTH_1"/>
    <property type="match status" value="1"/>
</dbReference>
<name>A0ABV6AIR2_9HYPH</name>